<dbReference type="EMBL" id="BMAW01013113">
    <property type="protein sequence ID" value="GFT32111.1"/>
    <property type="molecule type" value="Genomic_DNA"/>
</dbReference>
<reference evidence="2" key="1">
    <citation type="submission" date="2020-08" db="EMBL/GenBank/DDBJ databases">
        <title>Multicomponent nature underlies the extraordinary mechanical properties of spider dragline silk.</title>
        <authorList>
            <person name="Kono N."/>
            <person name="Nakamura H."/>
            <person name="Mori M."/>
            <person name="Yoshida Y."/>
            <person name="Ohtoshi R."/>
            <person name="Malay A.D."/>
            <person name="Moran D.A.P."/>
            <person name="Tomita M."/>
            <person name="Numata K."/>
            <person name="Arakawa K."/>
        </authorList>
    </citation>
    <scope>NUCLEOTIDE SEQUENCE</scope>
</reference>
<proteinExistence type="predicted"/>
<gene>
    <name evidence="2" type="ORF">NPIL_672071</name>
</gene>
<evidence type="ECO:0000256" key="1">
    <source>
        <dbReference type="SAM" id="MobiDB-lite"/>
    </source>
</evidence>
<sequence>MSVGRRGKPQKLFEKLVSPIAILPGQFYCCFINVRRFVKYLYTISIKTKSHFPEKDTTKRSGERTNKPKPPDTLTTTNCSNHIYTTSIALPLPLSKKVLPTPAPFNAISNKSDLWDRFALKENGSVGVDEISLTLPLLPHRSDVVNRRRVAAVDFERPFPWSEGGALLILMSHHFASYCTVCPLRCHPQNTLFVGSPPVSTHV</sequence>
<name>A0A8X6NU71_NEPPI</name>
<feature type="region of interest" description="Disordered" evidence="1">
    <location>
        <begin position="53"/>
        <end position="78"/>
    </location>
</feature>
<organism evidence="2 3">
    <name type="scientific">Nephila pilipes</name>
    <name type="common">Giant wood spider</name>
    <name type="synonym">Nephila maculata</name>
    <dbReference type="NCBI Taxonomy" id="299642"/>
    <lineage>
        <taxon>Eukaryota</taxon>
        <taxon>Metazoa</taxon>
        <taxon>Ecdysozoa</taxon>
        <taxon>Arthropoda</taxon>
        <taxon>Chelicerata</taxon>
        <taxon>Arachnida</taxon>
        <taxon>Araneae</taxon>
        <taxon>Araneomorphae</taxon>
        <taxon>Entelegynae</taxon>
        <taxon>Araneoidea</taxon>
        <taxon>Nephilidae</taxon>
        <taxon>Nephila</taxon>
    </lineage>
</organism>
<dbReference type="Proteomes" id="UP000887013">
    <property type="component" value="Unassembled WGS sequence"/>
</dbReference>
<feature type="compositionally biased region" description="Basic and acidic residues" evidence="1">
    <location>
        <begin position="53"/>
        <end position="70"/>
    </location>
</feature>
<evidence type="ECO:0000313" key="2">
    <source>
        <dbReference type="EMBL" id="GFT32111.1"/>
    </source>
</evidence>
<comment type="caution">
    <text evidence="2">The sequence shown here is derived from an EMBL/GenBank/DDBJ whole genome shotgun (WGS) entry which is preliminary data.</text>
</comment>
<evidence type="ECO:0000313" key="3">
    <source>
        <dbReference type="Proteomes" id="UP000887013"/>
    </source>
</evidence>
<dbReference type="AlphaFoldDB" id="A0A8X6NU71"/>
<accession>A0A8X6NU71</accession>
<protein>
    <submittedName>
        <fullName evidence="2">Uncharacterized protein</fullName>
    </submittedName>
</protein>
<keyword evidence="3" id="KW-1185">Reference proteome</keyword>